<reference evidence="7 8" key="1">
    <citation type="submission" date="2017-04" db="EMBL/GenBank/DDBJ databases">
        <authorList>
            <person name="Afonso C.L."/>
            <person name="Miller P.J."/>
            <person name="Scott M.A."/>
            <person name="Spackman E."/>
            <person name="Goraichik I."/>
            <person name="Dimitrov K.M."/>
            <person name="Suarez D.L."/>
            <person name="Swayne D.E."/>
        </authorList>
    </citation>
    <scope>NUCLEOTIDE SEQUENCE [LARGE SCALE GENOMIC DNA]</scope>
    <source>
        <strain evidence="7 8">DSM 12816</strain>
    </source>
</reference>
<feature type="transmembrane region" description="Helical" evidence="5">
    <location>
        <begin position="182"/>
        <end position="208"/>
    </location>
</feature>
<feature type="transmembrane region" description="Helical" evidence="5">
    <location>
        <begin position="88"/>
        <end position="110"/>
    </location>
</feature>
<evidence type="ECO:0000256" key="1">
    <source>
        <dbReference type="ARBA" id="ARBA00004141"/>
    </source>
</evidence>
<feature type="domain" description="Amino acid permease/ SLC12A" evidence="6">
    <location>
        <begin position="17"/>
        <end position="429"/>
    </location>
</feature>
<dbReference type="InterPro" id="IPR050367">
    <property type="entry name" value="APC_superfamily"/>
</dbReference>
<evidence type="ECO:0000256" key="2">
    <source>
        <dbReference type="ARBA" id="ARBA00022692"/>
    </source>
</evidence>
<organism evidence="7 8">
    <name type="scientific">Papillibacter cinnamivorans DSM 12816</name>
    <dbReference type="NCBI Taxonomy" id="1122930"/>
    <lineage>
        <taxon>Bacteria</taxon>
        <taxon>Bacillati</taxon>
        <taxon>Bacillota</taxon>
        <taxon>Clostridia</taxon>
        <taxon>Eubacteriales</taxon>
        <taxon>Oscillospiraceae</taxon>
        <taxon>Papillibacter</taxon>
    </lineage>
</organism>
<keyword evidence="2 5" id="KW-0812">Transmembrane</keyword>
<proteinExistence type="predicted"/>
<evidence type="ECO:0000313" key="8">
    <source>
        <dbReference type="Proteomes" id="UP000192790"/>
    </source>
</evidence>
<dbReference type="EMBL" id="FWXW01000004">
    <property type="protein sequence ID" value="SMC63884.1"/>
    <property type="molecule type" value="Genomic_DNA"/>
</dbReference>
<feature type="transmembrane region" description="Helical" evidence="5">
    <location>
        <begin position="314"/>
        <end position="333"/>
    </location>
</feature>
<feature type="transmembrane region" description="Helical" evidence="5">
    <location>
        <begin position="220"/>
        <end position="246"/>
    </location>
</feature>
<dbReference type="Proteomes" id="UP000192790">
    <property type="component" value="Unassembled WGS sequence"/>
</dbReference>
<dbReference type="GO" id="GO:0055085">
    <property type="term" value="P:transmembrane transport"/>
    <property type="evidence" value="ECO:0007669"/>
    <property type="project" value="InterPro"/>
</dbReference>
<dbReference type="PIRSF" id="PIRSF006060">
    <property type="entry name" value="AA_transporter"/>
    <property type="match status" value="1"/>
</dbReference>
<protein>
    <submittedName>
        <fullName evidence="7">Amino acid/polyamine/organocation transporter, APC superfamily</fullName>
    </submittedName>
</protein>
<dbReference type="AlphaFoldDB" id="A0A1W2ATG9"/>
<feature type="transmembrane region" description="Helical" evidence="5">
    <location>
        <begin position="339"/>
        <end position="359"/>
    </location>
</feature>
<evidence type="ECO:0000256" key="3">
    <source>
        <dbReference type="ARBA" id="ARBA00022989"/>
    </source>
</evidence>
<keyword evidence="8" id="KW-1185">Reference proteome</keyword>
<comment type="subcellular location">
    <subcellularLocation>
        <location evidence="1">Membrane</location>
        <topology evidence="1">Multi-pass membrane protein</topology>
    </subcellularLocation>
</comment>
<feature type="transmembrane region" description="Helical" evidence="5">
    <location>
        <begin position="116"/>
        <end position="138"/>
    </location>
</feature>
<keyword evidence="3 5" id="KW-1133">Transmembrane helix</keyword>
<gene>
    <name evidence="7" type="ORF">SAMN02745168_1945</name>
</gene>
<feature type="transmembrane region" description="Helical" evidence="5">
    <location>
        <begin position="266"/>
        <end position="286"/>
    </location>
</feature>
<evidence type="ECO:0000256" key="5">
    <source>
        <dbReference type="SAM" id="Phobius"/>
    </source>
</evidence>
<evidence type="ECO:0000256" key="4">
    <source>
        <dbReference type="ARBA" id="ARBA00023136"/>
    </source>
</evidence>
<dbReference type="InterPro" id="IPR004841">
    <property type="entry name" value="AA-permease/SLC12A_dom"/>
</dbReference>
<dbReference type="STRING" id="1122930.SAMN02745168_1945"/>
<dbReference type="Gene3D" id="1.20.1740.10">
    <property type="entry name" value="Amino acid/polyamine transporter I"/>
    <property type="match status" value="1"/>
</dbReference>
<feature type="transmembrane region" description="Helical" evidence="5">
    <location>
        <begin position="44"/>
        <end position="68"/>
    </location>
</feature>
<keyword evidence="4 5" id="KW-0472">Membrane</keyword>
<evidence type="ECO:0000313" key="7">
    <source>
        <dbReference type="EMBL" id="SMC63884.1"/>
    </source>
</evidence>
<dbReference type="PANTHER" id="PTHR42770:SF7">
    <property type="entry name" value="MEMBRANE PROTEIN"/>
    <property type="match status" value="1"/>
</dbReference>
<feature type="transmembrane region" description="Helical" evidence="5">
    <location>
        <begin position="379"/>
        <end position="400"/>
    </location>
</feature>
<accession>A0A1W2ATG9</accession>
<dbReference type="PANTHER" id="PTHR42770">
    <property type="entry name" value="AMINO ACID TRANSPORTER-RELATED"/>
    <property type="match status" value="1"/>
</dbReference>
<feature type="transmembrane region" description="Helical" evidence="5">
    <location>
        <begin position="406"/>
        <end position="426"/>
    </location>
</feature>
<dbReference type="Pfam" id="PF00324">
    <property type="entry name" value="AA_permease"/>
    <property type="match status" value="1"/>
</dbReference>
<evidence type="ECO:0000259" key="6">
    <source>
        <dbReference type="Pfam" id="PF00324"/>
    </source>
</evidence>
<dbReference type="OrthoDB" id="3181223at2"/>
<feature type="transmembrane region" description="Helical" evidence="5">
    <location>
        <begin position="12"/>
        <end position="32"/>
    </location>
</feature>
<dbReference type="RefSeq" id="WP_084234622.1">
    <property type="nucleotide sequence ID" value="NZ_FWXW01000004.1"/>
</dbReference>
<dbReference type="GO" id="GO:0016020">
    <property type="term" value="C:membrane"/>
    <property type="evidence" value="ECO:0007669"/>
    <property type="project" value="UniProtKB-SubCell"/>
</dbReference>
<name>A0A1W2ATG9_9FIRM</name>
<feature type="transmembrane region" description="Helical" evidence="5">
    <location>
        <begin position="150"/>
        <end position="170"/>
    </location>
</feature>
<sequence length="440" mass="46263">MEKKGLERNIGVIGGSAILIGYVIGASIFVLPGTVAAEVGPSVWLSYIIASIMAILSALIAAGMSGVLAVPGASAEFVRRTWGEKMSLAYGICYLFIACLSLALVAYGMAYYVQALFPGVSIIAVALVALVITGVFNLSGNKVLTAIQTASVGLLVVGIAVFVLGSVPHIDVSNLTPMFPVGVFPVIAASVTLSFSYAGFTALVDLGGEIKNPAKSLPRILVISVAVVTVLYVFISLAMVGTVPYAELGNGAPAYLVATRFLPPGFDVAITLVAIIGSYTTLFALIQANSRILYNLSENGYFPSVFTKLSKNGIPYNGVVLITIVAIIMLVLLTSLIQYANIIVFLLVGFYVLYAVGMLRIKTKMPEEYKNATFKFSGAGFYIWPVALIVGSVLYAIVVAKSDTQALIVGVVAAVVIYAVSALIIARKKKSARDTAKDKV</sequence>